<accession>A0A836L8Z6</accession>
<keyword evidence="2" id="KW-1185">Reference proteome</keyword>
<comment type="caution">
    <text evidence="1">The sequence shown here is derived from an EMBL/GenBank/DDBJ whole genome shotgun (WGS) entry which is preliminary data.</text>
</comment>
<dbReference type="RefSeq" id="XP_067756798.1">
    <property type="nucleotide sequence ID" value="XM_067901532.1"/>
</dbReference>
<organism evidence="1 2">
    <name type="scientific">Porcisia hertigi</name>
    <dbReference type="NCBI Taxonomy" id="2761500"/>
    <lineage>
        <taxon>Eukaryota</taxon>
        <taxon>Discoba</taxon>
        <taxon>Euglenozoa</taxon>
        <taxon>Kinetoplastea</taxon>
        <taxon>Metakinetoplastina</taxon>
        <taxon>Trypanosomatida</taxon>
        <taxon>Trypanosomatidae</taxon>
        <taxon>Leishmaniinae</taxon>
        <taxon>Porcisia</taxon>
    </lineage>
</organism>
<evidence type="ECO:0000313" key="1">
    <source>
        <dbReference type="EMBL" id="KAG5503436.1"/>
    </source>
</evidence>
<dbReference type="Proteomes" id="UP000674318">
    <property type="component" value="Chromosome 24"/>
</dbReference>
<dbReference type="GeneID" id="94291609"/>
<proteinExistence type="predicted"/>
<protein>
    <submittedName>
        <fullName evidence="1">Uncharacterized protein</fullName>
    </submittedName>
</protein>
<sequence>MRDADVALSLFPLGFGDAEVTAYGEAPLLLTAHATTDPAAYTSKTPYVNLRGNTALDDIITGAKGGHVASHMPQRHLALVSPSSSGASYHDRTTTPVEGVVDLTAAAASDPSMTSVNMHYIAANHLREIQCGIVLARSVASRKQPSVAAATAYSPATASLLEPSCGYVECRGGRRCYYVYPVEDGRYAAAVTLPATVWRRLGGGGDGASYAQWLVHTALRSSVLSADRFMTGDSTTTCAVHPSLHARLLGDPLDVQRSMESQVRLLAKVVAYGTAQPRVFAEREKALRRMCREQPSPLRTLPHLWRQMEQLLRAATSSTDAASLRGAMPTMGLPSTATRYVMVASAVWYRGNPLYCRNSSAVGVIGRPTHAAELLRSAALSAVLEELKCAAEAAIVGRRDIDAAAYARPDDATVRLTAVCLRTRAPSDSEGSAGTDTRVSGYVSLPTQMSPREESNVGHSSVVEIAALPLISLAFTSSSGWTVALLLHAMRVPFLGSPLSSICSGVQLLVGEHFESPGFLNLVREATATMRAAWRRPVTLVSPLMAKLEAAIRDIRVGRRGAVTIAAGAPTRTRDVLLYYYNHYAAAEAAAERKRAAAAASPPSCMPDLLLCAPRQHGAAYKDATSSALLGRCELGEGEALGLDGRQTIHGGGAAVDAVLQAAARYAQLATRVQRCLRSRGTKSHRPGNYGPSPSSLYAQRRCQTVHSVLSDKNTTTVVQAVPHCTSRSGGVVGSSLDYAVTYAVVVLETKKTPAAAHDEYRAFASWLLGKYF</sequence>
<dbReference type="AlphaFoldDB" id="A0A836L8Z6"/>
<dbReference type="OrthoDB" id="244690at2759"/>
<dbReference type="EMBL" id="JAFJZO010000024">
    <property type="protein sequence ID" value="KAG5503436.1"/>
    <property type="molecule type" value="Genomic_DNA"/>
</dbReference>
<name>A0A836L8Z6_9TRYP</name>
<gene>
    <name evidence="1" type="ORF">JKF63_05575</name>
</gene>
<reference evidence="1 2" key="1">
    <citation type="submission" date="2021-02" db="EMBL/GenBank/DDBJ databases">
        <title>Porcisia hertigi Genome sequencing and assembly.</title>
        <authorList>
            <person name="Almutairi H."/>
            <person name="Gatherer D."/>
        </authorList>
    </citation>
    <scope>NUCLEOTIDE SEQUENCE [LARGE SCALE GENOMIC DNA]</scope>
    <source>
        <strain evidence="1 2">C119</strain>
    </source>
</reference>
<dbReference type="KEGG" id="phet:94291609"/>
<evidence type="ECO:0000313" key="2">
    <source>
        <dbReference type="Proteomes" id="UP000674318"/>
    </source>
</evidence>